<comment type="caution">
    <text evidence="1">The sequence shown here is derived from an EMBL/GenBank/DDBJ whole genome shotgun (WGS) entry which is preliminary data.</text>
</comment>
<keyword evidence="2" id="KW-1185">Reference proteome</keyword>
<dbReference type="AlphaFoldDB" id="A0A4D9ERM9"/>
<dbReference type="Proteomes" id="UP000297703">
    <property type="component" value="Unassembled WGS sequence"/>
</dbReference>
<protein>
    <submittedName>
        <fullName evidence="1">Calcitonin receptor</fullName>
    </submittedName>
</protein>
<dbReference type="EMBL" id="QXTE01000069">
    <property type="protein sequence ID" value="TFK08464.1"/>
    <property type="molecule type" value="Genomic_DNA"/>
</dbReference>
<sequence length="105" mass="11734">MLLFSSLLETREEHLNDFLKWPSVGGKGAGLHSLCRDALFTCSVKDTHSQGDSKEMREHQSSQMREAGLLKGLGEGAEFRVVREGRDCNDLNSIHGLTPLSRNHR</sequence>
<gene>
    <name evidence="1" type="ORF">DR999_PMT08657</name>
</gene>
<organism evidence="1 2">
    <name type="scientific">Platysternon megacephalum</name>
    <name type="common">big-headed turtle</name>
    <dbReference type="NCBI Taxonomy" id="55544"/>
    <lineage>
        <taxon>Eukaryota</taxon>
        <taxon>Metazoa</taxon>
        <taxon>Chordata</taxon>
        <taxon>Craniata</taxon>
        <taxon>Vertebrata</taxon>
        <taxon>Euteleostomi</taxon>
        <taxon>Archelosauria</taxon>
        <taxon>Testudinata</taxon>
        <taxon>Testudines</taxon>
        <taxon>Cryptodira</taxon>
        <taxon>Durocryptodira</taxon>
        <taxon>Testudinoidea</taxon>
        <taxon>Platysternidae</taxon>
        <taxon>Platysternon</taxon>
    </lineage>
</organism>
<keyword evidence="1" id="KW-0675">Receptor</keyword>
<accession>A0A4D9ERM9</accession>
<reference evidence="1 2" key="2">
    <citation type="submission" date="2019-04" db="EMBL/GenBank/DDBJ databases">
        <title>The genome sequence of big-headed turtle.</title>
        <authorList>
            <person name="Gong S."/>
        </authorList>
    </citation>
    <scope>NUCLEOTIDE SEQUENCE [LARGE SCALE GENOMIC DNA]</scope>
    <source>
        <strain evidence="1">DO16091913</strain>
        <tissue evidence="1">Muscle</tissue>
    </source>
</reference>
<evidence type="ECO:0000313" key="1">
    <source>
        <dbReference type="EMBL" id="TFK08464.1"/>
    </source>
</evidence>
<proteinExistence type="predicted"/>
<evidence type="ECO:0000313" key="2">
    <source>
        <dbReference type="Proteomes" id="UP000297703"/>
    </source>
</evidence>
<reference evidence="1 2" key="1">
    <citation type="submission" date="2019-04" db="EMBL/GenBank/DDBJ databases">
        <title>Draft genome of the big-headed turtle Platysternon megacephalum.</title>
        <authorList>
            <person name="Gong S."/>
        </authorList>
    </citation>
    <scope>NUCLEOTIDE SEQUENCE [LARGE SCALE GENOMIC DNA]</scope>
    <source>
        <strain evidence="1">DO16091913</strain>
        <tissue evidence="1">Muscle</tissue>
    </source>
</reference>
<name>A0A4D9ERM9_9SAUR</name>